<dbReference type="EMBL" id="AP035768">
    <property type="protein sequence ID" value="BFO22865.1"/>
    <property type="molecule type" value="Genomic_DNA"/>
</dbReference>
<feature type="compositionally biased region" description="Gly residues" evidence="1">
    <location>
        <begin position="44"/>
        <end position="58"/>
    </location>
</feature>
<name>A0AAT9I036_9ACTN</name>
<evidence type="ECO:0000313" key="2">
    <source>
        <dbReference type="EMBL" id="BFO22865.1"/>
    </source>
</evidence>
<dbReference type="AlphaFoldDB" id="A0AAT9I036"/>
<reference evidence="2" key="1">
    <citation type="submission" date="2024-06" db="EMBL/GenBank/DDBJ databases">
        <authorList>
            <consortium name="consrtm"/>
            <person name="Uemura M."/>
            <person name="Terahara T."/>
        </authorList>
    </citation>
    <scope>NUCLEOTIDE SEQUENCE</scope>
    <source>
        <strain evidence="2">KM77-8</strain>
    </source>
</reference>
<protein>
    <submittedName>
        <fullName evidence="2">Uncharacterized protein</fullName>
    </submittedName>
</protein>
<organism evidence="2">
    <name type="scientific">Streptomyces haneummycinicus</name>
    <dbReference type="NCBI Taxonomy" id="3074435"/>
    <lineage>
        <taxon>Bacteria</taxon>
        <taxon>Bacillati</taxon>
        <taxon>Actinomycetota</taxon>
        <taxon>Actinomycetes</taxon>
        <taxon>Kitasatosporales</taxon>
        <taxon>Streptomycetaceae</taxon>
        <taxon>Streptomyces</taxon>
    </lineage>
</organism>
<feature type="compositionally biased region" description="Basic and acidic residues" evidence="1">
    <location>
        <begin position="60"/>
        <end position="69"/>
    </location>
</feature>
<sequence length="95" mass="9600">MAAATGPAPHLVRPVRPVARAAHGDGETVPARGHVLGVRHRGRGGQGDKGGDVYGGGRAEVCHEPEHDLTNAPPRGTLRHAGATAGSALPWGLPA</sequence>
<proteinExistence type="predicted"/>
<feature type="region of interest" description="Disordered" evidence="1">
    <location>
        <begin position="38"/>
        <end position="95"/>
    </location>
</feature>
<gene>
    <name evidence="2" type="ORF">SHKM778_92530</name>
</gene>
<reference evidence="2" key="2">
    <citation type="submission" date="2024-07" db="EMBL/GenBank/DDBJ databases">
        <title>Streptomyces haneummycinica sp. nov., a new antibiotic-producing actinobacterium isolated from marine sediment.</title>
        <authorList>
            <person name="Uemura M."/>
            <person name="Hamada M."/>
            <person name="Hirano S."/>
            <person name="Kobayashi K."/>
            <person name="Ohshiro T."/>
            <person name="Kobayashi T."/>
            <person name="Terahara T."/>
        </authorList>
    </citation>
    <scope>NUCLEOTIDE SEQUENCE</scope>
    <source>
        <strain evidence="2">KM77-8</strain>
    </source>
</reference>
<accession>A0AAT9I036</accession>
<evidence type="ECO:0000256" key="1">
    <source>
        <dbReference type="SAM" id="MobiDB-lite"/>
    </source>
</evidence>